<evidence type="ECO:0000313" key="1">
    <source>
        <dbReference type="EMBL" id="TWS23189.1"/>
    </source>
</evidence>
<keyword evidence="2" id="KW-1185">Reference proteome</keyword>
<gene>
    <name evidence="1" type="ORF">FK268_12785</name>
</gene>
<name>A0A5C5RJK8_9ACTN</name>
<reference evidence="1 2" key="2">
    <citation type="submission" date="2019-08" db="EMBL/GenBank/DDBJ databases">
        <title>Tsukamurella conjunctivitidis sp. nov., Tsukamurella assacharolytica sp. nov. and Tsukamurella sputae sp. nov. isolated from patients with conjunctivitis, bacteraemia (lymphoma) and respiratory infection (sputum) in Hong Kong.</title>
        <authorList>
            <person name="Fok K.M.N."/>
            <person name="Fong J.Y.H."/>
        </authorList>
    </citation>
    <scope>NUCLEOTIDE SEQUENCE [LARGE SCALE GENOMIC DNA]</scope>
    <source>
        <strain evidence="1 2">HKU70</strain>
    </source>
</reference>
<evidence type="ECO:0000313" key="2">
    <source>
        <dbReference type="Proteomes" id="UP000319792"/>
    </source>
</evidence>
<proteinExistence type="predicted"/>
<accession>A0A5C5RJK8</accession>
<comment type="caution">
    <text evidence="1">The sequence shown here is derived from an EMBL/GenBank/DDBJ whole genome shotgun (WGS) entry which is preliminary data.</text>
</comment>
<dbReference type="Proteomes" id="UP000319792">
    <property type="component" value="Unassembled WGS sequence"/>
</dbReference>
<sequence length="92" mass="10399">MTSYHDLALAKAARLAELRARWQNGDRVEYFPPLPRGFRPGPSWKPIPLYGRIIGQPVTVDGVTLIAVTLDTHQAVHAEPERLRNLTRKDQS</sequence>
<protein>
    <submittedName>
        <fullName evidence="1">Uncharacterized protein</fullName>
    </submittedName>
</protein>
<dbReference type="EMBL" id="VIGV01000004">
    <property type="protein sequence ID" value="TWS23189.1"/>
    <property type="molecule type" value="Genomic_DNA"/>
</dbReference>
<reference evidence="1 2" key="1">
    <citation type="submission" date="2019-06" db="EMBL/GenBank/DDBJ databases">
        <authorList>
            <person name="Teng J.L.L."/>
            <person name="Lee H.H."/>
            <person name="Lau S.K.P."/>
            <person name="Woo P.C.Y."/>
        </authorList>
    </citation>
    <scope>NUCLEOTIDE SEQUENCE [LARGE SCALE GENOMIC DNA]</scope>
    <source>
        <strain evidence="1 2">HKU70</strain>
    </source>
</reference>
<dbReference type="RefSeq" id="WP_146434616.1">
    <property type="nucleotide sequence ID" value="NZ_VIGV01000004.1"/>
</dbReference>
<dbReference type="AlphaFoldDB" id="A0A5C5RJK8"/>
<organism evidence="1 2">
    <name type="scientific">Tsukamurella sputi</name>
    <dbReference type="NCBI Taxonomy" id="2591848"/>
    <lineage>
        <taxon>Bacteria</taxon>
        <taxon>Bacillati</taxon>
        <taxon>Actinomycetota</taxon>
        <taxon>Actinomycetes</taxon>
        <taxon>Mycobacteriales</taxon>
        <taxon>Tsukamurellaceae</taxon>
        <taxon>Tsukamurella</taxon>
    </lineage>
</organism>